<feature type="transmembrane region" description="Helical" evidence="1">
    <location>
        <begin position="20"/>
        <end position="40"/>
    </location>
</feature>
<dbReference type="EMBL" id="JAMQOT010000006">
    <property type="protein sequence ID" value="MDF9747347.1"/>
    <property type="molecule type" value="Genomic_DNA"/>
</dbReference>
<dbReference type="Proteomes" id="UP001154061">
    <property type="component" value="Unassembled WGS sequence"/>
</dbReference>
<feature type="transmembrane region" description="Helical" evidence="1">
    <location>
        <begin position="52"/>
        <end position="70"/>
    </location>
</feature>
<dbReference type="RefSeq" id="WP_277523274.1">
    <property type="nucleotide sequence ID" value="NZ_JAMQOT010000006.1"/>
</dbReference>
<gene>
    <name evidence="2" type="ORF">NDI89_17305</name>
</gene>
<sequence length="143" mass="14946">MGRDLRGIAEWLLEPSTGEAPLGVGLLGWLVLFNGIRIIVRGSSGETVPGMWPAIAVGGCLVTLAVVIVTGRPIGLASGVLAWSFHITLGFFGVLESGTVEDDVDLLLGIVAATTLWVTGLWILYRNADFFLAADPSDAEPAG</sequence>
<keyword evidence="3" id="KW-1185">Reference proteome</keyword>
<name>A0A9Q4Q4F7_9EURY</name>
<evidence type="ECO:0000256" key="1">
    <source>
        <dbReference type="SAM" id="Phobius"/>
    </source>
</evidence>
<reference evidence="2" key="1">
    <citation type="submission" date="2022-06" db="EMBL/GenBank/DDBJ databases">
        <title>Natrinema sp. a new haloarchaeum isolate from saline soil.</title>
        <authorList>
            <person name="Strakova D."/>
            <person name="Galisteo C."/>
            <person name="Sanchez-Porro C."/>
            <person name="Ventosa A."/>
        </authorList>
    </citation>
    <scope>NUCLEOTIDE SEQUENCE</scope>
    <source>
        <strain evidence="2">S1CR25-10</strain>
    </source>
</reference>
<organism evidence="2 3">
    <name type="scientific">Natrinema salsiterrestre</name>
    <dbReference type="NCBI Taxonomy" id="2950540"/>
    <lineage>
        <taxon>Archaea</taxon>
        <taxon>Methanobacteriati</taxon>
        <taxon>Methanobacteriota</taxon>
        <taxon>Stenosarchaea group</taxon>
        <taxon>Halobacteria</taxon>
        <taxon>Halobacteriales</taxon>
        <taxon>Natrialbaceae</taxon>
        <taxon>Natrinema</taxon>
    </lineage>
</organism>
<protein>
    <submittedName>
        <fullName evidence="2">Uncharacterized protein</fullName>
    </submittedName>
</protein>
<accession>A0A9Q4Q4F7</accession>
<keyword evidence="1" id="KW-0472">Membrane</keyword>
<evidence type="ECO:0000313" key="3">
    <source>
        <dbReference type="Proteomes" id="UP001154061"/>
    </source>
</evidence>
<keyword evidence="1" id="KW-0812">Transmembrane</keyword>
<dbReference type="AlphaFoldDB" id="A0A9Q4Q4F7"/>
<proteinExistence type="predicted"/>
<keyword evidence="1" id="KW-1133">Transmembrane helix</keyword>
<feature type="transmembrane region" description="Helical" evidence="1">
    <location>
        <begin position="76"/>
        <end position="94"/>
    </location>
</feature>
<evidence type="ECO:0000313" key="2">
    <source>
        <dbReference type="EMBL" id="MDF9747347.1"/>
    </source>
</evidence>
<feature type="transmembrane region" description="Helical" evidence="1">
    <location>
        <begin position="106"/>
        <end position="125"/>
    </location>
</feature>
<comment type="caution">
    <text evidence="2">The sequence shown here is derived from an EMBL/GenBank/DDBJ whole genome shotgun (WGS) entry which is preliminary data.</text>
</comment>